<dbReference type="Gene3D" id="3.30.1330.40">
    <property type="entry name" value="RutC-like"/>
    <property type="match status" value="1"/>
</dbReference>
<dbReference type="SUPFAM" id="SSF55298">
    <property type="entry name" value="YjgF-like"/>
    <property type="match status" value="1"/>
</dbReference>
<dbReference type="InterPro" id="IPR035709">
    <property type="entry name" value="YoaB-like"/>
</dbReference>
<dbReference type="Pfam" id="PF01042">
    <property type="entry name" value="Ribonuc_L-PSP"/>
    <property type="match status" value="1"/>
</dbReference>
<dbReference type="EMBL" id="SJFN01000001">
    <property type="protein sequence ID" value="TBW41290.1"/>
    <property type="molecule type" value="Genomic_DNA"/>
</dbReference>
<sequence length="620" mass="65061">MTDPVASPAEAIYRRFGVEPVVNCGGYRSFYGNSAPPEAVRRAMSDAAGGFVLMTELAEAAGRRLAELTGAEWGLVTAGSAAALTLATAACVAGRDPDRMLRLPHGAGDAVVLMPAGHRFAYDQAIRLTGCRIVEFADRDALVAALDRHRVVMVALFGERETPALALERILAETRPRGIPVLVDAASEFLEAPERWTARGADLVVYSVGKAMRGPSATGLLLGRAALVRAAWINGPPHQSFGRPLKIAKEQIVGALVAVETWLARDAAAERAEWLARLDTVAAALDGLDGVTTERDDRPGIVPRLRIHWSVERTGFDFTALRDRLLAGGPRILLDDYGGAADATLVSPLGLDGDSAALVGRALRSAFAAAPVAAVAPAAPIGGLSGSWRVVIDFADAPVEHHFELVQIDGRLTGLHRLGDGVAALEGHEAGGAVVLELTHRVEDNYVRHTFEARLGADGRLVGRVTTGAAASHTRGPTTFGQFGSVAWQGERVAPATPIPTSPAPAIHRINPDGLRHRADATIAAGLVFVSGVMPSDPTLDLAEQVRDALAQIDARLAAAGSDRSRLLAATIWLTDLADVAVFNTVWNAWIVPGDEPARACVQAGLQGGGRLEIAVTAAA</sequence>
<dbReference type="SUPFAM" id="SSF53383">
    <property type="entry name" value="PLP-dependent transferases"/>
    <property type="match status" value="1"/>
</dbReference>
<proteinExistence type="predicted"/>
<organism evidence="1 2">
    <name type="scientific">Siculibacillus lacustris</name>
    <dbReference type="NCBI Taxonomy" id="1549641"/>
    <lineage>
        <taxon>Bacteria</taxon>
        <taxon>Pseudomonadati</taxon>
        <taxon>Pseudomonadota</taxon>
        <taxon>Alphaproteobacteria</taxon>
        <taxon>Hyphomicrobiales</taxon>
        <taxon>Ancalomicrobiaceae</taxon>
        <taxon>Siculibacillus</taxon>
    </lineage>
</organism>
<dbReference type="InterPro" id="IPR015421">
    <property type="entry name" value="PyrdxlP-dep_Trfase_major"/>
</dbReference>
<accession>A0A4Q9VY26</accession>
<dbReference type="InterPro" id="IPR015424">
    <property type="entry name" value="PyrdxlP-dep_Trfase"/>
</dbReference>
<dbReference type="InterPro" id="IPR006175">
    <property type="entry name" value="YjgF/YER057c/UK114"/>
</dbReference>
<dbReference type="PANTHER" id="PTHR47328:SF1">
    <property type="entry name" value="RUTC FAMILY PROTEIN YOAB"/>
    <property type="match status" value="1"/>
</dbReference>
<gene>
    <name evidence="1" type="ORF">EYW49_00770</name>
</gene>
<keyword evidence="2" id="KW-1185">Reference proteome</keyword>
<reference evidence="1 2" key="1">
    <citation type="submission" date="2019-02" db="EMBL/GenBank/DDBJ databases">
        <title>Siculibacillus lacustris gen. nov., sp. nov., a new rosette-forming bacterium isolated from a freshwater crater lake (Lake St. Ana, Romania).</title>
        <authorList>
            <person name="Felfoldi T."/>
            <person name="Marton Z."/>
            <person name="Szabo A."/>
            <person name="Mentes A."/>
            <person name="Boka K."/>
            <person name="Marialigeti K."/>
            <person name="Mathe I."/>
            <person name="Koncz M."/>
            <person name="Schumann P."/>
            <person name="Toth E."/>
        </authorList>
    </citation>
    <scope>NUCLEOTIDE SEQUENCE [LARGE SCALE GENOMIC DNA]</scope>
    <source>
        <strain evidence="1 2">SA-279</strain>
    </source>
</reference>
<dbReference type="InterPro" id="IPR035959">
    <property type="entry name" value="RutC-like_sf"/>
</dbReference>
<dbReference type="PANTHER" id="PTHR47328">
    <property type="match status" value="1"/>
</dbReference>
<dbReference type="Proteomes" id="UP000292781">
    <property type="component" value="Unassembled WGS sequence"/>
</dbReference>
<name>A0A4Q9VY26_9HYPH</name>
<dbReference type="AlphaFoldDB" id="A0A4Q9VY26"/>
<protein>
    <recommendedName>
        <fullName evidence="3">Aminotransferase class V-fold PLP-dependent enzyme</fullName>
    </recommendedName>
</protein>
<evidence type="ECO:0008006" key="3">
    <source>
        <dbReference type="Google" id="ProtNLM"/>
    </source>
</evidence>
<evidence type="ECO:0000313" key="1">
    <source>
        <dbReference type="EMBL" id="TBW41290.1"/>
    </source>
</evidence>
<dbReference type="RefSeq" id="WP_131304914.1">
    <property type="nucleotide sequence ID" value="NZ_SJFN01000001.1"/>
</dbReference>
<evidence type="ECO:0000313" key="2">
    <source>
        <dbReference type="Proteomes" id="UP000292781"/>
    </source>
</evidence>
<dbReference type="OrthoDB" id="7809559at2"/>
<dbReference type="Gene3D" id="3.40.640.10">
    <property type="entry name" value="Type I PLP-dependent aspartate aminotransferase-like (Major domain)"/>
    <property type="match status" value="1"/>
</dbReference>
<comment type="caution">
    <text evidence="1">The sequence shown here is derived from an EMBL/GenBank/DDBJ whole genome shotgun (WGS) entry which is preliminary data.</text>
</comment>
<dbReference type="CDD" id="cd06150">
    <property type="entry name" value="YjgF_YER057c_UK114_like_2"/>
    <property type="match status" value="1"/>
</dbReference>